<comment type="caution">
    <text evidence="1">The sequence shown here is derived from an EMBL/GenBank/DDBJ whole genome shotgun (WGS) entry which is preliminary data.</text>
</comment>
<dbReference type="GO" id="GO:0005576">
    <property type="term" value="C:extracellular region"/>
    <property type="evidence" value="ECO:0007669"/>
    <property type="project" value="UniProtKB-SubCell"/>
</dbReference>
<accession>A0A8T1MJE0</accession>
<reference evidence="1 2" key="1">
    <citation type="journal article" date="2018" name="Biotechnol. Adv.">
        <title>Improved genomic resources and new bioinformatic workflow for the carcinogenic parasite Clonorchis sinensis: Biotechnological implications.</title>
        <authorList>
            <person name="Wang D."/>
            <person name="Korhonen P.K."/>
            <person name="Gasser R.B."/>
            <person name="Young N.D."/>
        </authorList>
    </citation>
    <scope>NUCLEOTIDE SEQUENCE [LARGE SCALE GENOMIC DNA]</scope>
    <source>
        <strain evidence="1">Cs-k2</strain>
    </source>
</reference>
<keyword evidence="2" id="KW-1185">Reference proteome</keyword>
<dbReference type="EMBL" id="NIRI02000042">
    <property type="protein sequence ID" value="KAG5449514.1"/>
    <property type="molecule type" value="Genomic_DNA"/>
</dbReference>
<name>A0A8T1MJE0_CLOSI</name>
<evidence type="ECO:0000313" key="1">
    <source>
        <dbReference type="EMBL" id="KAG5449514.1"/>
    </source>
</evidence>
<dbReference type="Proteomes" id="UP000286415">
    <property type="component" value="Unassembled WGS sequence"/>
</dbReference>
<dbReference type="Pfam" id="PF11703">
    <property type="entry name" value="UPF0506"/>
    <property type="match status" value="1"/>
</dbReference>
<gene>
    <name evidence="1" type="ORF">CSKR_111845</name>
</gene>
<protein>
    <submittedName>
        <fullName evidence="1">Uncharacterized protein</fullName>
    </submittedName>
</protein>
<organism evidence="1 2">
    <name type="scientific">Clonorchis sinensis</name>
    <name type="common">Chinese liver fluke</name>
    <dbReference type="NCBI Taxonomy" id="79923"/>
    <lineage>
        <taxon>Eukaryota</taxon>
        <taxon>Metazoa</taxon>
        <taxon>Spiralia</taxon>
        <taxon>Lophotrochozoa</taxon>
        <taxon>Platyhelminthes</taxon>
        <taxon>Trematoda</taxon>
        <taxon>Digenea</taxon>
        <taxon>Opisthorchiida</taxon>
        <taxon>Opisthorchiata</taxon>
        <taxon>Opisthorchiidae</taxon>
        <taxon>Clonorchis</taxon>
    </lineage>
</organism>
<proteinExistence type="predicted"/>
<evidence type="ECO:0000313" key="2">
    <source>
        <dbReference type="Proteomes" id="UP000286415"/>
    </source>
</evidence>
<dbReference type="InterPro" id="IPR021712">
    <property type="entry name" value="UPF0506"/>
</dbReference>
<reference evidence="1 2" key="2">
    <citation type="journal article" date="2021" name="Genomics">
        <title>High-quality reference genome for Clonorchis sinensis.</title>
        <authorList>
            <person name="Young N.D."/>
            <person name="Stroehlein A.J."/>
            <person name="Kinkar L."/>
            <person name="Wang T."/>
            <person name="Sohn W.M."/>
            <person name="Chang B.C.H."/>
            <person name="Kaur P."/>
            <person name="Weisz D."/>
            <person name="Dudchenko O."/>
            <person name="Aiden E.L."/>
            <person name="Korhonen P.K."/>
            <person name="Gasser R.B."/>
        </authorList>
    </citation>
    <scope>NUCLEOTIDE SEQUENCE [LARGE SCALE GENOMIC DNA]</scope>
    <source>
        <strain evidence="1">Cs-k2</strain>
    </source>
</reference>
<dbReference type="OrthoDB" id="6236343at2759"/>
<sequence length="81" mass="8906">MSPYVWILLLGLITGNIFVFSLSCMEEGMKCSKTLKTHCCGELICHLTSAFTGTCKRCLPVGAFCLNSSECCSRKCILKCK</sequence>